<evidence type="ECO:0000256" key="3">
    <source>
        <dbReference type="ARBA" id="ARBA00022679"/>
    </source>
</evidence>
<keyword evidence="2" id="KW-0328">Glycosyltransferase</keyword>
<dbReference type="PANTHER" id="PTHR43179">
    <property type="entry name" value="RHAMNOSYLTRANSFERASE WBBL"/>
    <property type="match status" value="1"/>
</dbReference>
<proteinExistence type="inferred from homology"/>
<dbReference type="SUPFAM" id="SSF53448">
    <property type="entry name" value="Nucleotide-diphospho-sugar transferases"/>
    <property type="match status" value="1"/>
</dbReference>
<evidence type="ECO:0000256" key="1">
    <source>
        <dbReference type="ARBA" id="ARBA00006739"/>
    </source>
</evidence>
<gene>
    <name evidence="5" type="ORF">ADU59_25670</name>
</gene>
<sequence length="329" mass="36658">MTPPAQDVTLFYQTAVDTDDSIELVVTLPTFRRPEHLLKTLKTVISQAPGCPFAIVVMENDADGLEGAKAAKTFLADHRINALVVIAHQRGNCHAYNAGWSMALATYTNLQAIAVIDDDEIAAPDWLDSLVSVHRQTKADLVGGPQRPDFEDKARNDRKRHPVFMPHYDTTGPVPILYSSGNVLITRPVLDAMPRPFLDPLFNFIGGGDSDFYRRCREKDFTFAWAVEAWVAETIPSRRTEMSWIRARSRRNGAISALLEHRAAPQLAGRAKTIAKSLALLAASPFRGVALWRSSKLPSAGFYHFHVACGRLMMEFGLVNEQYRNPEKN</sequence>
<dbReference type="InterPro" id="IPR029044">
    <property type="entry name" value="Nucleotide-diphossugar_trans"/>
</dbReference>
<dbReference type="STRING" id="1612624.ADU59_25670"/>
<dbReference type="Gene3D" id="3.90.550.10">
    <property type="entry name" value="Spore Coat Polysaccharide Biosynthesis Protein SpsA, Chain A"/>
    <property type="match status" value="1"/>
</dbReference>
<protein>
    <submittedName>
        <fullName evidence="5">Glycosyl transferase family A</fullName>
    </submittedName>
</protein>
<evidence type="ECO:0000256" key="2">
    <source>
        <dbReference type="ARBA" id="ARBA00022676"/>
    </source>
</evidence>
<dbReference type="GO" id="GO:0016757">
    <property type="term" value="F:glycosyltransferase activity"/>
    <property type="evidence" value="ECO:0007669"/>
    <property type="project" value="UniProtKB-KW"/>
</dbReference>
<dbReference type="RefSeq" id="WP_068957970.1">
    <property type="nucleotide sequence ID" value="NZ_LGLV01000018.1"/>
</dbReference>
<evidence type="ECO:0000313" key="5">
    <source>
        <dbReference type="EMBL" id="OBZ92758.1"/>
    </source>
</evidence>
<accession>A0A1C7NUR6</accession>
<comment type="similarity">
    <text evidence="1">Belongs to the glycosyltransferase 2 family.</text>
</comment>
<keyword evidence="6" id="KW-1185">Reference proteome</keyword>
<feature type="domain" description="Glycosyltransferase 2-like" evidence="4">
    <location>
        <begin position="26"/>
        <end position="162"/>
    </location>
</feature>
<reference evidence="5 6" key="1">
    <citation type="journal article" date="2016" name="Syst. Appl. Microbiol.">
        <title>Pararhizobium polonicum sp. nov. isolated from tumors on stone fruit rootstocks.</title>
        <authorList>
            <person name="Pulawska J."/>
            <person name="Kuzmanovic N."/>
            <person name="Willems A."/>
            <person name="Pothier J.F."/>
        </authorList>
    </citation>
    <scope>NUCLEOTIDE SEQUENCE [LARGE SCALE GENOMIC DNA]</scope>
    <source>
        <strain evidence="5 6">F5.1</strain>
    </source>
</reference>
<organism evidence="5 6">
    <name type="scientific">Pararhizobium polonicum</name>
    <dbReference type="NCBI Taxonomy" id="1612624"/>
    <lineage>
        <taxon>Bacteria</taxon>
        <taxon>Pseudomonadati</taxon>
        <taxon>Pseudomonadota</taxon>
        <taxon>Alphaproteobacteria</taxon>
        <taxon>Hyphomicrobiales</taxon>
        <taxon>Rhizobiaceae</taxon>
        <taxon>Rhizobium/Agrobacterium group</taxon>
        <taxon>Pararhizobium</taxon>
    </lineage>
</organism>
<evidence type="ECO:0000313" key="6">
    <source>
        <dbReference type="Proteomes" id="UP000093111"/>
    </source>
</evidence>
<dbReference type="EMBL" id="LGLV01000018">
    <property type="protein sequence ID" value="OBZ92758.1"/>
    <property type="molecule type" value="Genomic_DNA"/>
</dbReference>
<dbReference type="CDD" id="cd00761">
    <property type="entry name" value="Glyco_tranf_GTA_type"/>
    <property type="match status" value="1"/>
</dbReference>
<keyword evidence="3 5" id="KW-0808">Transferase</keyword>
<comment type="caution">
    <text evidence="5">The sequence shown here is derived from an EMBL/GenBank/DDBJ whole genome shotgun (WGS) entry which is preliminary data.</text>
</comment>
<dbReference type="InterPro" id="IPR001173">
    <property type="entry name" value="Glyco_trans_2-like"/>
</dbReference>
<dbReference type="AlphaFoldDB" id="A0A1C7NUR6"/>
<dbReference type="PATRIC" id="fig|1612624.7.peg.2849"/>
<evidence type="ECO:0000259" key="4">
    <source>
        <dbReference type="Pfam" id="PF00535"/>
    </source>
</evidence>
<dbReference type="Pfam" id="PF00535">
    <property type="entry name" value="Glycos_transf_2"/>
    <property type="match status" value="1"/>
</dbReference>
<name>A0A1C7NUR6_9HYPH</name>
<dbReference type="PANTHER" id="PTHR43179:SF12">
    <property type="entry name" value="GALACTOFURANOSYLTRANSFERASE GLFT2"/>
    <property type="match status" value="1"/>
</dbReference>
<dbReference type="Proteomes" id="UP000093111">
    <property type="component" value="Unassembled WGS sequence"/>
</dbReference>